<accession>A0A7X0XCJ1</accession>
<proteinExistence type="predicted"/>
<evidence type="ECO:0000313" key="1">
    <source>
        <dbReference type="EMBL" id="MBC1491428.1"/>
    </source>
</evidence>
<gene>
    <name evidence="1" type="ORF">HCI99_06275</name>
</gene>
<dbReference type="InterPro" id="IPR036388">
    <property type="entry name" value="WH-like_DNA-bd_sf"/>
</dbReference>
<dbReference type="EMBL" id="JAASTX010000006">
    <property type="protein sequence ID" value="MBC1491428.1"/>
    <property type="molecule type" value="Genomic_DNA"/>
</dbReference>
<protein>
    <recommendedName>
        <fullName evidence="3">Resolvase HTH domain-containing protein</fullName>
    </recommendedName>
</protein>
<dbReference type="Proteomes" id="UP000533953">
    <property type="component" value="Unassembled WGS sequence"/>
</dbReference>
<evidence type="ECO:0000313" key="2">
    <source>
        <dbReference type="Proteomes" id="UP000533953"/>
    </source>
</evidence>
<evidence type="ECO:0008006" key="3">
    <source>
        <dbReference type="Google" id="ProtNLM"/>
    </source>
</evidence>
<organism evidence="1 2">
    <name type="scientific">Listeria booriae</name>
    <dbReference type="NCBI Taxonomy" id="1552123"/>
    <lineage>
        <taxon>Bacteria</taxon>
        <taxon>Bacillati</taxon>
        <taxon>Bacillota</taxon>
        <taxon>Bacilli</taxon>
        <taxon>Bacillales</taxon>
        <taxon>Listeriaceae</taxon>
        <taxon>Listeria</taxon>
    </lineage>
</organism>
<reference evidence="1 2" key="1">
    <citation type="submission" date="2020-03" db="EMBL/GenBank/DDBJ databases">
        <title>Soil Listeria distribution.</title>
        <authorList>
            <person name="Liao J."/>
            <person name="Wiedmann M."/>
        </authorList>
    </citation>
    <scope>NUCLEOTIDE SEQUENCE [LARGE SCALE GENOMIC DNA]</scope>
    <source>
        <strain evidence="1 2">FSL L7-1547</strain>
    </source>
</reference>
<sequence length="69" mass="8148">MRRFFLATQIIEEVTEGVELDKLNKSTLKKLRDKKIKVHEIARYYKVGKSVVETRLKKLDLRKSLEASK</sequence>
<comment type="caution">
    <text evidence="1">The sequence shown here is derived from an EMBL/GenBank/DDBJ whole genome shotgun (WGS) entry which is preliminary data.</text>
</comment>
<name>A0A7X0XCJ1_9LIST</name>
<dbReference type="AlphaFoldDB" id="A0A7X0XCJ1"/>
<dbReference type="Gene3D" id="1.10.10.10">
    <property type="entry name" value="Winged helix-like DNA-binding domain superfamily/Winged helix DNA-binding domain"/>
    <property type="match status" value="1"/>
</dbReference>
<dbReference type="RefSeq" id="WP_185417194.1">
    <property type="nucleotide sequence ID" value="NZ_JAASTX010000006.1"/>
</dbReference>